<evidence type="ECO:0000313" key="3">
    <source>
        <dbReference type="Proteomes" id="UP000006727"/>
    </source>
</evidence>
<reference evidence="1 3" key="2">
    <citation type="journal article" date="2018" name="Plant J.">
        <title>The Physcomitrella patens chromosome-scale assembly reveals moss genome structure and evolution.</title>
        <authorList>
            <person name="Lang D."/>
            <person name="Ullrich K.K."/>
            <person name="Murat F."/>
            <person name="Fuchs J."/>
            <person name="Jenkins J."/>
            <person name="Haas F.B."/>
            <person name="Piednoel M."/>
            <person name="Gundlach H."/>
            <person name="Van Bel M."/>
            <person name="Meyberg R."/>
            <person name="Vives C."/>
            <person name="Morata J."/>
            <person name="Symeonidi A."/>
            <person name="Hiss M."/>
            <person name="Muchero W."/>
            <person name="Kamisugi Y."/>
            <person name="Saleh O."/>
            <person name="Blanc G."/>
            <person name="Decker E.L."/>
            <person name="van Gessel N."/>
            <person name="Grimwood J."/>
            <person name="Hayes R.D."/>
            <person name="Graham S.W."/>
            <person name="Gunter L.E."/>
            <person name="McDaniel S.F."/>
            <person name="Hoernstein S.N.W."/>
            <person name="Larsson A."/>
            <person name="Li F.W."/>
            <person name="Perroud P.F."/>
            <person name="Phillips J."/>
            <person name="Ranjan P."/>
            <person name="Rokshar D.S."/>
            <person name="Rothfels C.J."/>
            <person name="Schneider L."/>
            <person name="Shu S."/>
            <person name="Stevenson D.W."/>
            <person name="Thummler F."/>
            <person name="Tillich M."/>
            <person name="Villarreal Aguilar J.C."/>
            <person name="Widiez T."/>
            <person name="Wong G.K."/>
            <person name="Wymore A."/>
            <person name="Zhang Y."/>
            <person name="Zimmer A.D."/>
            <person name="Quatrano R.S."/>
            <person name="Mayer K.F.X."/>
            <person name="Goodstein D."/>
            <person name="Casacuberta J.M."/>
            <person name="Vandepoele K."/>
            <person name="Reski R."/>
            <person name="Cuming A.C."/>
            <person name="Tuskan G.A."/>
            <person name="Maumus F."/>
            <person name="Salse J."/>
            <person name="Schmutz J."/>
            <person name="Rensing S.A."/>
        </authorList>
    </citation>
    <scope>NUCLEOTIDE SEQUENCE [LARGE SCALE GENOMIC DNA]</scope>
    <source>
        <strain evidence="2 3">cv. Gransden 2004</strain>
    </source>
</reference>
<reference evidence="1 3" key="1">
    <citation type="journal article" date="2008" name="Science">
        <title>The Physcomitrella genome reveals evolutionary insights into the conquest of land by plants.</title>
        <authorList>
            <person name="Rensing S."/>
            <person name="Lang D."/>
            <person name="Zimmer A."/>
            <person name="Terry A."/>
            <person name="Salamov A."/>
            <person name="Shapiro H."/>
            <person name="Nishiyama T."/>
            <person name="Perroud P.-F."/>
            <person name="Lindquist E."/>
            <person name="Kamisugi Y."/>
            <person name="Tanahashi T."/>
            <person name="Sakakibara K."/>
            <person name="Fujita T."/>
            <person name="Oishi K."/>
            <person name="Shin-I T."/>
            <person name="Kuroki Y."/>
            <person name="Toyoda A."/>
            <person name="Suzuki Y."/>
            <person name="Hashimoto A."/>
            <person name="Yamaguchi K."/>
            <person name="Sugano A."/>
            <person name="Kohara Y."/>
            <person name="Fujiyama A."/>
            <person name="Anterola A."/>
            <person name="Aoki S."/>
            <person name="Ashton N."/>
            <person name="Barbazuk W.B."/>
            <person name="Barker E."/>
            <person name="Bennetzen J."/>
            <person name="Bezanilla M."/>
            <person name="Blankenship R."/>
            <person name="Cho S.H."/>
            <person name="Dutcher S."/>
            <person name="Estelle M."/>
            <person name="Fawcett J.A."/>
            <person name="Gundlach H."/>
            <person name="Hanada K."/>
            <person name="Heyl A."/>
            <person name="Hicks K.A."/>
            <person name="Hugh J."/>
            <person name="Lohr M."/>
            <person name="Mayer K."/>
            <person name="Melkozernov A."/>
            <person name="Murata T."/>
            <person name="Nelson D."/>
            <person name="Pils B."/>
            <person name="Prigge M."/>
            <person name="Reiss B."/>
            <person name="Renner T."/>
            <person name="Rombauts S."/>
            <person name="Rushton P."/>
            <person name="Sanderfoot A."/>
            <person name="Schween G."/>
            <person name="Shiu S.-H."/>
            <person name="Stueber K."/>
            <person name="Theodoulou F.L."/>
            <person name="Tu H."/>
            <person name="Van de Peer Y."/>
            <person name="Verrier P.J."/>
            <person name="Waters E."/>
            <person name="Wood A."/>
            <person name="Yang L."/>
            <person name="Cove D."/>
            <person name="Cuming A."/>
            <person name="Hasebe M."/>
            <person name="Lucas S."/>
            <person name="Mishler D.B."/>
            <person name="Reski R."/>
            <person name="Grigoriev I."/>
            <person name="Quatrano R.S."/>
            <person name="Boore J.L."/>
        </authorList>
    </citation>
    <scope>NUCLEOTIDE SEQUENCE [LARGE SCALE GENOMIC DNA]</scope>
    <source>
        <strain evidence="2 3">cv. Gransden 2004</strain>
    </source>
</reference>
<dbReference type="Gramene" id="Pp3c10_18579V3.1">
    <property type="protein sequence ID" value="Pp3c10_18579V3.1"/>
    <property type="gene ID" value="Pp3c10_18579"/>
</dbReference>
<organism evidence="1">
    <name type="scientific">Physcomitrium patens</name>
    <name type="common">Spreading-leaved earth moss</name>
    <name type="synonym">Physcomitrella patens</name>
    <dbReference type="NCBI Taxonomy" id="3218"/>
    <lineage>
        <taxon>Eukaryota</taxon>
        <taxon>Viridiplantae</taxon>
        <taxon>Streptophyta</taxon>
        <taxon>Embryophyta</taxon>
        <taxon>Bryophyta</taxon>
        <taxon>Bryophytina</taxon>
        <taxon>Bryopsida</taxon>
        <taxon>Funariidae</taxon>
        <taxon>Funariales</taxon>
        <taxon>Funariaceae</taxon>
        <taxon>Physcomitrium</taxon>
    </lineage>
</organism>
<dbReference type="AlphaFoldDB" id="A0A2K1JZJ8"/>
<dbReference type="EnsemblPlants" id="Pp3c10_18579V3.1">
    <property type="protein sequence ID" value="Pp3c10_18579V3.1"/>
    <property type="gene ID" value="Pp3c10_18579"/>
</dbReference>
<accession>A0A2K1JZJ8</accession>
<name>A0A2K1JZJ8_PHYPA</name>
<gene>
    <name evidence="1" type="ORF">PHYPA_014073</name>
</gene>
<keyword evidence="3" id="KW-1185">Reference proteome</keyword>
<dbReference type="InParanoid" id="A0A2K1JZJ8"/>
<sequence length="119" mass="13314">MFLQTTKVLKQEDEESANFENLFSYDEISEEKASSLLRKKLGGSGDGCNPNEAALFGDSTHTKSRRISGIVEGIKTHHWRCGTGVESGLLMSSADSNVNQDEHCLRRRPLVPNKTQWYP</sequence>
<dbReference type="Proteomes" id="UP000006727">
    <property type="component" value="Chromosome 10"/>
</dbReference>
<dbReference type="EMBL" id="ABEU02000010">
    <property type="protein sequence ID" value="PNR46953.1"/>
    <property type="molecule type" value="Genomic_DNA"/>
</dbReference>
<protein>
    <submittedName>
        <fullName evidence="1 2">Uncharacterized protein</fullName>
    </submittedName>
</protein>
<evidence type="ECO:0000313" key="1">
    <source>
        <dbReference type="EMBL" id="PNR46953.1"/>
    </source>
</evidence>
<proteinExistence type="predicted"/>
<reference evidence="2" key="3">
    <citation type="submission" date="2020-12" db="UniProtKB">
        <authorList>
            <consortium name="EnsemblPlants"/>
        </authorList>
    </citation>
    <scope>IDENTIFICATION</scope>
</reference>
<evidence type="ECO:0000313" key="2">
    <source>
        <dbReference type="EnsemblPlants" id="Pp3c10_18579V3.1"/>
    </source>
</evidence>
<dbReference type="PaxDb" id="3218-PP1S513_6V6.1"/>